<dbReference type="STRING" id="1141106.GCA_000308095_00875"/>
<gene>
    <name evidence="2" type="ORF">NCTC11048_00576</name>
</gene>
<reference evidence="2 3" key="1">
    <citation type="submission" date="2018-06" db="EMBL/GenBank/DDBJ databases">
        <authorList>
            <consortium name="Pathogen Informatics"/>
            <person name="Doyle S."/>
        </authorList>
    </citation>
    <scope>NUCLEOTIDE SEQUENCE [LARGE SCALE GENOMIC DNA]</scope>
    <source>
        <strain evidence="3">NCTC 11048</strain>
    </source>
</reference>
<feature type="coiled-coil region" evidence="1">
    <location>
        <begin position="23"/>
        <end position="60"/>
    </location>
</feature>
<evidence type="ECO:0000256" key="1">
    <source>
        <dbReference type="SAM" id="Coils"/>
    </source>
</evidence>
<organism evidence="2 3">
    <name type="scientific">Staphylococcus intermedius NCTC 11048</name>
    <dbReference type="NCBI Taxonomy" id="1141106"/>
    <lineage>
        <taxon>Bacteria</taxon>
        <taxon>Bacillati</taxon>
        <taxon>Bacillota</taxon>
        <taxon>Bacilli</taxon>
        <taxon>Bacillales</taxon>
        <taxon>Staphylococcaceae</taxon>
        <taxon>Staphylococcus</taxon>
        <taxon>Staphylococcus intermedius group</taxon>
    </lineage>
</organism>
<keyword evidence="3" id="KW-1185">Reference proteome</keyword>
<accession>A0A380G6I7</accession>
<dbReference type="EMBL" id="UHDP01000003">
    <property type="protein sequence ID" value="SUM45591.1"/>
    <property type="molecule type" value="Genomic_DNA"/>
</dbReference>
<dbReference type="Proteomes" id="UP000255549">
    <property type="component" value="Unassembled WGS sequence"/>
</dbReference>
<dbReference type="OrthoDB" id="2408889at2"/>
<dbReference type="RefSeq" id="WP_019168879.1">
    <property type="nucleotide sequence ID" value="NZ_CAIB01000177.1"/>
</dbReference>
<evidence type="ECO:0000313" key="2">
    <source>
        <dbReference type="EMBL" id="SUM45591.1"/>
    </source>
</evidence>
<proteinExistence type="predicted"/>
<evidence type="ECO:0000313" key="3">
    <source>
        <dbReference type="Proteomes" id="UP000255549"/>
    </source>
</evidence>
<keyword evidence="1" id="KW-0175">Coiled coil</keyword>
<sequence>MKLKVITFLIVTLFLVIGIVIGSQLYKGQLKAKDNKIESLQQEQSELKNTNQRLSELVKRQSKTVISDEEKQIREKAELFVKSMFEMKRDTSFKSKSKDLKPLVTDDYYSSLFEDSKDKYNLYDDIFVNDLHVYFDVYNPKKDSYRVFVQFDERIETEGQEKIENRKTSVQLDLVRTGDGWKVDNLARFNLQRNGR</sequence>
<dbReference type="AlphaFoldDB" id="A0A380G6I7"/>
<name>A0A380G6I7_STAIN</name>
<protein>
    <submittedName>
        <fullName evidence="2">Transposon-related protein</fullName>
    </submittedName>
</protein>